<accession>A0A844LZG1</accession>
<comment type="caution">
    <text evidence="1">The sequence shown here is derived from an EMBL/GenBank/DDBJ whole genome shotgun (WGS) entry which is preliminary data.</text>
</comment>
<evidence type="ECO:0000313" key="1">
    <source>
        <dbReference type="EMBL" id="MUG32081.1"/>
    </source>
</evidence>
<keyword evidence="2" id="KW-1185">Reference proteome</keyword>
<dbReference type="OrthoDB" id="9156524at2"/>
<dbReference type="AlphaFoldDB" id="A0A844LZG1"/>
<proteinExistence type="predicted"/>
<dbReference type="Proteomes" id="UP000442109">
    <property type="component" value="Unassembled WGS sequence"/>
</dbReference>
<evidence type="ECO:0000313" key="2">
    <source>
        <dbReference type="Proteomes" id="UP000442109"/>
    </source>
</evidence>
<reference evidence="1 2" key="1">
    <citation type="journal article" date="2019" name="PLoS ONE">
        <title>Pup mortality in New Zealand sea lions (Phocarctos hookeri) at Enderby Island, Auckland Islands, 2013-18.</title>
        <authorList>
            <person name="Michael S.A."/>
            <person name="Hayman D.T.S."/>
            <person name="Gray R."/>
            <person name="Zhang J."/>
            <person name="Rogers L."/>
            <person name="Roe W.D."/>
        </authorList>
    </citation>
    <scope>NUCLEOTIDE SEQUENCE [LARGE SCALE GENOMIC DNA]</scope>
    <source>
        <strain evidence="1 2">SM868</strain>
    </source>
</reference>
<gene>
    <name evidence="1" type="ORF">GB996_04650</name>
</gene>
<dbReference type="RefSeq" id="WP_155586974.1">
    <property type="nucleotide sequence ID" value="NZ_WFKQ01000002.1"/>
</dbReference>
<sequence>MQNTVFTYDTDKFSSVLKEALKKDQVVFRDGVAYWKKGLESKGIIQHIPLKEVSGLTSDTFINTIGSLQSTLQNTILAAQTISTATIMIATIIQTQILSKKIDAVRSMIIDVGEAINEQNIIFYIDKVSEYLSTVQNLKLILETEEDIQTIEVLANHTLGASMHLKNHIYFFILSTLNLIECDKIKNNQHMSLILNFIQQMMELLPVGMHLEHLLSHRLGQYGLSQTLIEDSNKKYDLLLTQYRNYLNNINNNLRYFNLEPEEARYFEDIKQPALDLVKKEIHIDLLKKPALEQISVLK</sequence>
<name>A0A844LZG1_9GAMM</name>
<protein>
    <submittedName>
        <fullName evidence="1">Uncharacterized protein</fullName>
    </submittedName>
</protein>
<dbReference type="EMBL" id="WFKQ01000002">
    <property type="protein sequence ID" value="MUG32081.1"/>
    <property type="molecule type" value="Genomic_DNA"/>
</dbReference>
<organism evidence="1 2">
    <name type="scientific">Psychrobacter sanguinis</name>
    <dbReference type="NCBI Taxonomy" id="861445"/>
    <lineage>
        <taxon>Bacteria</taxon>
        <taxon>Pseudomonadati</taxon>
        <taxon>Pseudomonadota</taxon>
        <taxon>Gammaproteobacteria</taxon>
        <taxon>Moraxellales</taxon>
        <taxon>Moraxellaceae</taxon>
        <taxon>Psychrobacter</taxon>
    </lineage>
</organism>